<evidence type="ECO:0000313" key="3">
    <source>
        <dbReference type="Proteomes" id="UP000558113"/>
    </source>
</evidence>
<evidence type="ECO:0000313" key="2">
    <source>
        <dbReference type="EMBL" id="NBC71872.1"/>
    </source>
</evidence>
<name>A0A7X4YSQ6_9BACL</name>
<keyword evidence="3" id="KW-1185">Reference proteome</keyword>
<dbReference type="InterPro" id="IPR011008">
    <property type="entry name" value="Dimeric_a/b-barrel"/>
</dbReference>
<accession>A0A7X4YSQ6</accession>
<organism evidence="2 3">
    <name type="scientific">Paenibacillus sacheonensis</name>
    <dbReference type="NCBI Taxonomy" id="742054"/>
    <lineage>
        <taxon>Bacteria</taxon>
        <taxon>Bacillati</taxon>
        <taxon>Bacillota</taxon>
        <taxon>Bacilli</taxon>
        <taxon>Bacillales</taxon>
        <taxon>Paenibacillaceae</taxon>
        <taxon>Paenibacillus</taxon>
    </lineage>
</organism>
<proteinExistence type="predicted"/>
<dbReference type="Gene3D" id="3.30.70.100">
    <property type="match status" value="1"/>
</dbReference>
<reference evidence="2 3" key="1">
    <citation type="submission" date="2020-01" db="EMBL/GenBank/DDBJ databases">
        <title>Paenibacillus soybeanensis sp. nov. isolated from the nodules of soybean (Glycine max(L.) Merr).</title>
        <authorList>
            <person name="Wang H."/>
        </authorList>
    </citation>
    <scope>NUCLEOTIDE SEQUENCE [LARGE SCALE GENOMIC DNA]</scope>
    <source>
        <strain evidence="2 3">DSM 23054</strain>
    </source>
</reference>
<protein>
    <submittedName>
        <fullName evidence="2">NIPSNAP family protein</fullName>
    </submittedName>
</protein>
<dbReference type="Pfam" id="PF07978">
    <property type="entry name" value="NIPSNAP"/>
    <property type="match status" value="1"/>
</dbReference>
<dbReference type="RefSeq" id="WP_161702265.1">
    <property type="nucleotide sequence ID" value="NZ_JAAAMU010000014.1"/>
</dbReference>
<evidence type="ECO:0000259" key="1">
    <source>
        <dbReference type="Pfam" id="PF07978"/>
    </source>
</evidence>
<dbReference type="Proteomes" id="UP000558113">
    <property type="component" value="Unassembled WGS sequence"/>
</dbReference>
<gene>
    <name evidence="2" type="ORF">GT003_22985</name>
</gene>
<dbReference type="AlphaFoldDB" id="A0A7X4YSQ6"/>
<sequence length="107" mass="12805">MIYELRIYDVSPGKMEAIIERFDNHVVALFAKHGMPIKQFWVDADDANNRLYYVVEHRDMEARNLNYERFRADAEWIEVKRISELNGPLTQKQESIFMRNADFFKTS</sequence>
<dbReference type="EMBL" id="JAAAMU010000014">
    <property type="protein sequence ID" value="NBC71872.1"/>
    <property type="molecule type" value="Genomic_DNA"/>
</dbReference>
<comment type="caution">
    <text evidence="2">The sequence shown here is derived from an EMBL/GenBank/DDBJ whole genome shotgun (WGS) entry which is preliminary data.</text>
</comment>
<feature type="domain" description="NIPSNAP" evidence="1">
    <location>
        <begin position="3"/>
        <end position="103"/>
    </location>
</feature>
<dbReference type="OrthoDB" id="9809695at2"/>
<dbReference type="SUPFAM" id="SSF54909">
    <property type="entry name" value="Dimeric alpha+beta barrel"/>
    <property type="match status" value="1"/>
</dbReference>
<dbReference type="InterPro" id="IPR012577">
    <property type="entry name" value="NIPSNAP"/>
</dbReference>